<dbReference type="PROSITE" id="PS51186">
    <property type="entry name" value="GNAT"/>
    <property type="match status" value="1"/>
</dbReference>
<accession>E8MDI2</accession>
<dbReference type="GeneID" id="95571576"/>
<dbReference type="Gene3D" id="3.40.630.30">
    <property type="match status" value="1"/>
</dbReference>
<protein>
    <recommendedName>
        <fullName evidence="1">N-acetyltransferase domain-containing protein</fullName>
    </recommendedName>
</protein>
<dbReference type="OrthoDB" id="7678938at2"/>
<feature type="domain" description="N-acetyltransferase" evidence="1">
    <location>
        <begin position="2"/>
        <end position="149"/>
    </location>
</feature>
<dbReference type="SUPFAM" id="SSF55729">
    <property type="entry name" value="Acyl-CoA N-acyltransferases (Nat)"/>
    <property type="match status" value="1"/>
</dbReference>
<dbReference type="InterPro" id="IPR016181">
    <property type="entry name" value="Acyl_CoA_acyltransferase"/>
</dbReference>
<dbReference type="Pfam" id="PF00583">
    <property type="entry name" value="Acetyltransf_1"/>
    <property type="match status" value="1"/>
</dbReference>
<proteinExistence type="predicted"/>
<sequence length="149" mass="16642">MSNIDSLNSTRTLLCDTGSVLAQQAEALFARQWPGFELDQSDVEGANLPPILVVLESGTLIAALAFCRYEDPQQPKQVIWINALYVIDEWRRCGVAKHLLERAVDLVSTAQQSHLYAYTNVPQLYLSTGWQSLSYETESGHHVMAFDLA</sequence>
<dbReference type="Proteomes" id="UP000006228">
    <property type="component" value="Unassembled WGS sequence"/>
</dbReference>
<dbReference type="InterPro" id="IPR000182">
    <property type="entry name" value="GNAT_dom"/>
</dbReference>
<name>E8MDI2_PHOS4</name>
<dbReference type="GO" id="GO:0016747">
    <property type="term" value="F:acyltransferase activity, transferring groups other than amino-acyl groups"/>
    <property type="evidence" value="ECO:0007669"/>
    <property type="project" value="InterPro"/>
</dbReference>
<dbReference type="AlphaFoldDB" id="E8MDI2"/>
<evidence type="ECO:0000313" key="2">
    <source>
        <dbReference type="EMBL" id="EGA67968.1"/>
    </source>
</evidence>
<dbReference type="RefSeq" id="WP_008081640.1">
    <property type="nucleotide sequence ID" value="NZ_AEVT01000122.1"/>
</dbReference>
<evidence type="ECO:0000259" key="1">
    <source>
        <dbReference type="PROSITE" id="PS51186"/>
    </source>
</evidence>
<reference evidence="2 3" key="1">
    <citation type="journal article" date="2012" name="Int. J. Syst. Evol. Microbiol.">
        <title>Vibrio caribbeanicus sp. nov., isolated from the marine sponge Scleritoderma cyanea.</title>
        <authorList>
            <person name="Hoffmann M."/>
            <person name="Monday S.R."/>
            <person name="Allard M.W."/>
            <person name="Strain E.A."/>
            <person name="Whittaker P."/>
            <person name="Naum M."/>
            <person name="McCarthy P.J."/>
            <person name="Lopez J.V."/>
            <person name="Fischer M."/>
            <person name="Brown E.W."/>
        </authorList>
    </citation>
    <scope>NUCLEOTIDE SEQUENCE [LARGE SCALE GENOMIC DNA]</scope>
    <source>
        <strain evidence="3">DSMZ 21326</strain>
    </source>
</reference>
<comment type="caution">
    <text evidence="2">The sequence shown here is derived from an EMBL/GenBank/DDBJ whole genome shotgun (WGS) entry which is preliminary data.</text>
</comment>
<dbReference type="EMBL" id="AEVT01000122">
    <property type="protein sequence ID" value="EGA67968.1"/>
    <property type="molecule type" value="Genomic_DNA"/>
</dbReference>
<evidence type="ECO:0000313" key="3">
    <source>
        <dbReference type="Proteomes" id="UP000006228"/>
    </source>
</evidence>
<dbReference type="eggNOG" id="COG3153">
    <property type="taxonomic scope" value="Bacteria"/>
</dbReference>
<dbReference type="CDD" id="cd04301">
    <property type="entry name" value="NAT_SF"/>
    <property type="match status" value="1"/>
</dbReference>
<gene>
    <name evidence="2" type="ORF">VISI1226_08574</name>
</gene>
<organism evidence="2 3">
    <name type="scientific">Vibrio sinaloensis DSM 21326</name>
    <dbReference type="NCBI Taxonomy" id="945550"/>
    <lineage>
        <taxon>Bacteria</taxon>
        <taxon>Pseudomonadati</taxon>
        <taxon>Pseudomonadota</taxon>
        <taxon>Gammaproteobacteria</taxon>
        <taxon>Vibrionales</taxon>
        <taxon>Vibrionaceae</taxon>
        <taxon>Vibrio</taxon>
        <taxon>Vibrio oreintalis group</taxon>
    </lineage>
</organism>